<sequence length="500" mass="54019">MARIAPMWFLLLNLSCFFLTHHTSYGENLYIPRRRTNIISHGNHHEAMVRMKALFKASLISHDSIASPPSSFSPSPSPLPLQDQKKPHVYLVTSYGADPTGNSDSTEAILEAIGDATKVPSQWSLMKGIKDLGGAQIDLQGGNYIISKPLKMPVGVGNLMMHGGTIRASNTFPNNGHLIDLSTSSETKKSSTSPSYNYEFITFKNLLLDSNFRGGGISVINSLRINIENCYITHFTTTGILVQGGHETYITNSFLGQHVTAGGDKDERHFSGTGISLHGNDNAVTDVVIFSAEIGIMVTGQANTFSGVHCYNKAAGFGGTGIYLKLPSLTQTRIVNSYMDYTNIVAEDPVQILISSSFFLGDANVVLKSIKGVANGVTIVDNMFSGSNSGVEIVKLDESNCRFDKIEQVLVDGNIVDGMNLKATAAKISVHGNGTLWKADFNDVLLFRNRINHVQYSLSATGNTFPNHALRNVSENCVVIETSEVVSGSVFVTVDQGVAT</sequence>
<dbReference type="SUPFAM" id="SSF51126">
    <property type="entry name" value="Pectin lyase-like"/>
    <property type="match status" value="1"/>
</dbReference>
<dbReference type="AlphaFoldDB" id="A0A444X936"/>
<evidence type="ECO:0000313" key="6">
    <source>
        <dbReference type="Proteomes" id="UP000289738"/>
    </source>
</evidence>
<evidence type="ECO:0000259" key="4">
    <source>
        <dbReference type="Pfam" id="PF12708"/>
    </source>
</evidence>
<evidence type="ECO:0000313" key="5">
    <source>
        <dbReference type="EMBL" id="RYQ86063.1"/>
    </source>
</evidence>
<dbReference type="InterPro" id="IPR039279">
    <property type="entry name" value="QRT3-like"/>
</dbReference>
<comment type="caution">
    <text evidence="5">The sequence shown here is derived from an EMBL/GenBank/DDBJ whole genome shotgun (WGS) entry which is preliminary data.</text>
</comment>
<organism evidence="5 6">
    <name type="scientific">Arachis hypogaea</name>
    <name type="common">Peanut</name>
    <dbReference type="NCBI Taxonomy" id="3818"/>
    <lineage>
        <taxon>Eukaryota</taxon>
        <taxon>Viridiplantae</taxon>
        <taxon>Streptophyta</taxon>
        <taxon>Embryophyta</taxon>
        <taxon>Tracheophyta</taxon>
        <taxon>Spermatophyta</taxon>
        <taxon>Magnoliopsida</taxon>
        <taxon>eudicotyledons</taxon>
        <taxon>Gunneridae</taxon>
        <taxon>Pentapetalae</taxon>
        <taxon>rosids</taxon>
        <taxon>fabids</taxon>
        <taxon>Fabales</taxon>
        <taxon>Fabaceae</taxon>
        <taxon>Papilionoideae</taxon>
        <taxon>50 kb inversion clade</taxon>
        <taxon>dalbergioids sensu lato</taxon>
        <taxon>Dalbergieae</taxon>
        <taxon>Pterocarpus clade</taxon>
        <taxon>Arachis</taxon>
    </lineage>
</organism>
<feature type="chain" id="PRO_5019269102" description="Rhamnogalacturonase A/B/Epimerase-like pectate lyase domain-containing protein" evidence="3">
    <location>
        <begin position="27"/>
        <end position="500"/>
    </location>
</feature>
<protein>
    <recommendedName>
        <fullName evidence="4">Rhamnogalacturonase A/B/Epimerase-like pectate lyase domain-containing protein</fullName>
    </recommendedName>
</protein>
<keyword evidence="3" id="KW-0732">Signal</keyword>
<dbReference type="InterPro" id="IPR024535">
    <property type="entry name" value="RHGA/B-epi-like_pectate_lyase"/>
</dbReference>
<dbReference type="GO" id="GO:0004650">
    <property type="term" value="F:polygalacturonase activity"/>
    <property type="evidence" value="ECO:0007669"/>
    <property type="project" value="InterPro"/>
</dbReference>
<dbReference type="STRING" id="3818.A0A444X936"/>
<feature type="domain" description="Rhamnogalacturonase A/B/Epimerase-like pectate lyase" evidence="4">
    <location>
        <begin position="92"/>
        <end position="316"/>
    </location>
</feature>
<evidence type="ECO:0000256" key="2">
    <source>
        <dbReference type="ARBA" id="ARBA00022512"/>
    </source>
</evidence>
<dbReference type="Pfam" id="PF12708">
    <property type="entry name" value="Pect-lyase_RHGA_epim"/>
    <property type="match status" value="1"/>
</dbReference>
<dbReference type="SMART" id="SM00710">
    <property type="entry name" value="PbH1"/>
    <property type="match status" value="3"/>
</dbReference>
<dbReference type="InterPro" id="IPR012334">
    <property type="entry name" value="Pectin_lyas_fold"/>
</dbReference>
<reference evidence="5 6" key="1">
    <citation type="submission" date="2019-01" db="EMBL/GenBank/DDBJ databases">
        <title>Sequencing of cultivated peanut Arachis hypogaea provides insights into genome evolution and oil improvement.</title>
        <authorList>
            <person name="Chen X."/>
        </authorList>
    </citation>
    <scope>NUCLEOTIDE SEQUENCE [LARGE SCALE GENOMIC DNA]</scope>
    <source>
        <strain evidence="6">cv. Fuhuasheng</strain>
        <tissue evidence="5">Leaves</tissue>
    </source>
</reference>
<name>A0A444X936_ARAHY</name>
<evidence type="ECO:0000256" key="1">
    <source>
        <dbReference type="ARBA" id="ARBA00004191"/>
    </source>
</evidence>
<accession>A0A444X936</accession>
<dbReference type="PANTHER" id="PTHR33928">
    <property type="entry name" value="POLYGALACTURONASE QRT3"/>
    <property type="match status" value="1"/>
</dbReference>
<keyword evidence="2" id="KW-0134">Cell wall</keyword>
<evidence type="ECO:0000256" key="3">
    <source>
        <dbReference type="SAM" id="SignalP"/>
    </source>
</evidence>
<dbReference type="Proteomes" id="UP000289738">
    <property type="component" value="Chromosome B10"/>
</dbReference>
<proteinExistence type="predicted"/>
<comment type="subcellular location">
    <subcellularLocation>
        <location evidence="1">Secreted</location>
        <location evidence="1">Cell wall</location>
    </subcellularLocation>
</comment>
<dbReference type="InterPro" id="IPR011050">
    <property type="entry name" value="Pectin_lyase_fold/virulence"/>
</dbReference>
<keyword evidence="2" id="KW-0964">Secreted</keyword>
<dbReference type="EMBL" id="SDMP01000020">
    <property type="protein sequence ID" value="RYQ86063.1"/>
    <property type="molecule type" value="Genomic_DNA"/>
</dbReference>
<dbReference type="InterPro" id="IPR006626">
    <property type="entry name" value="PbH1"/>
</dbReference>
<gene>
    <name evidence="5" type="ORF">Ahy_B10g105729</name>
</gene>
<dbReference type="Gene3D" id="2.160.20.10">
    <property type="entry name" value="Single-stranded right-handed beta-helix, Pectin lyase-like"/>
    <property type="match status" value="1"/>
</dbReference>
<dbReference type="FunFam" id="2.160.20.10:FF:000046">
    <property type="entry name" value="Polygalacturonase QRT3"/>
    <property type="match status" value="1"/>
</dbReference>
<feature type="signal peptide" evidence="3">
    <location>
        <begin position="1"/>
        <end position="26"/>
    </location>
</feature>
<dbReference type="PANTHER" id="PTHR33928:SF6">
    <property type="entry name" value="POLYGALACTURONASE QRT3-LIKE PROTEIN"/>
    <property type="match status" value="1"/>
</dbReference>
<keyword evidence="6" id="KW-1185">Reference proteome</keyword>